<dbReference type="SUPFAM" id="SSF56281">
    <property type="entry name" value="Metallo-hydrolase/oxidoreductase"/>
    <property type="match status" value="1"/>
</dbReference>
<comment type="caution">
    <text evidence="2">The sequence shown here is derived from an EMBL/GenBank/DDBJ whole genome shotgun (WGS) entry which is preliminary data.</text>
</comment>
<keyword evidence="3" id="KW-1185">Reference proteome</keyword>
<sequence length="377" mass="43220">MQSVRFELARNTAPIIYLPVQMCPALERRVLPRVVQGLRDQRPTDLISLLVDDFTADAREFFSRARDEESPYVLPRALVFPEEFYPMCFEIPRLDAPGDDDVFALEIMDEADLRALAPVMSGEWQDAHRDDTAHRLGCEFVEHGLLRPVVPDRERRIDFDRPGIFRLQHASLLFRSESSAVIADPQFSYATSHSWLHSGEYPNIDAVLISHSHADHFCLASLLRFPKNTAIVVPRVERASLLSPPMAEILRAAGFTNVIDAEWFSEHVFGDIRVTVYPFYGEQPWLTFASPDPHLRNWGNTYLVEANGVKTWFLIDSGQEFGRSMLDLCGRVRQEHGHIDVVMSNLREFTWSPSQIDGSGRYLYCFPTEIVLDPQRW</sequence>
<protein>
    <submittedName>
        <fullName evidence="2">MBL fold metallo-hydrolase</fullName>
    </submittedName>
</protein>
<dbReference type="Proteomes" id="UP001217838">
    <property type="component" value="Unassembled WGS sequence"/>
</dbReference>
<evidence type="ECO:0000313" key="2">
    <source>
        <dbReference type="EMBL" id="MDC0669472.1"/>
    </source>
</evidence>
<organism evidence="2 3">
    <name type="scientific">Nannocystis radixulma</name>
    <dbReference type="NCBI Taxonomy" id="2995305"/>
    <lineage>
        <taxon>Bacteria</taxon>
        <taxon>Pseudomonadati</taxon>
        <taxon>Myxococcota</taxon>
        <taxon>Polyangia</taxon>
        <taxon>Nannocystales</taxon>
        <taxon>Nannocystaceae</taxon>
        <taxon>Nannocystis</taxon>
    </lineage>
</organism>
<evidence type="ECO:0000259" key="1">
    <source>
        <dbReference type="Pfam" id="PF12706"/>
    </source>
</evidence>
<accession>A0ABT5B8S8</accession>
<proteinExistence type="predicted"/>
<feature type="non-terminal residue" evidence="2">
    <location>
        <position position="377"/>
    </location>
</feature>
<dbReference type="InterPro" id="IPR001279">
    <property type="entry name" value="Metallo-B-lactamas"/>
</dbReference>
<dbReference type="Pfam" id="PF12706">
    <property type="entry name" value="Lactamase_B_2"/>
    <property type="match status" value="1"/>
</dbReference>
<gene>
    <name evidence="2" type="ORF">POL58_17080</name>
</gene>
<evidence type="ECO:0000313" key="3">
    <source>
        <dbReference type="Proteomes" id="UP001217838"/>
    </source>
</evidence>
<dbReference type="RefSeq" id="WP_271999284.1">
    <property type="nucleotide sequence ID" value="NZ_JAQNDN010000007.1"/>
</dbReference>
<dbReference type="Gene3D" id="3.60.15.10">
    <property type="entry name" value="Ribonuclease Z/Hydroxyacylglutathione hydrolase-like"/>
    <property type="match status" value="1"/>
</dbReference>
<dbReference type="EMBL" id="JAQNDN010000007">
    <property type="protein sequence ID" value="MDC0669472.1"/>
    <property type="molecule type" value="Genomic_DNA"/>
</dbReference>
<feature type="domain" description="Metallo-beta-lactamase" evidence="1">
    <location>
        <begin position="183"/>
        <end position="343"/>
    </location>
</feature>
<dbReference type="InterPro" id="IPR036866">
    <property type="entry name" value="RibonucZ/Hydroxyglut_hydro"/>
</dbReference>
<name>A0ABT5B8S8_9BACT</name>
<reference evidence="2 3" key="1">
    <citation type="submission" date="2022-11" db="EMBL/GenBank/DDBJ databases">
        <title>Minimal conservation of predation-associated metabolite biosynthetic gene clusters underscores biosynthetic potential of Myxococcota including descriptions for ten novel species: Archangium lansinium sp. nov., Myxococcus landrumus sp. nov., Nannocystis bai.</title>
        <authorList>
            <person name="Ahearne A."/>
            <person name="Stevens C."/>
            <person name="Dowd S."/>
        </authorList>
    </citation>
    <scope>NUCLEOTIDE SEQUENCE [LARGE SCALE GENOMIC DNA]</scope>
    <source>
        <strain evidence="2 3">NCELM</strain>
    </source>
</reference>